<organism evidence="1 2">
    <name type="scientific">Tachysurus vachellii</name>
    <name type="common">Darkbarbel catfish</name>
    <name type="synonym">Pelteobagrus vachellii</name>
    <dbReference type="NCBI Taxonomy" id="175792"/>
    <lineage>
        <taxon>Eukaryota</taxon>
        <taxon>Metazoa</taxon>
        <taxon>Chordata</taxon>
        <taxon>Craniata</taxon>
        <taxon>Vertebrata</taxon>
        <taxon>Euteleostomi</taxon>
        <taxon>Actinopterygii</taxon>
        <taxon>Neopterygii</taxon>
        <taxon>Teleostei</taxon>
        <taxon>Ostariophysi</taxon>
        <taxon>Siluriformes</taxon>
        <taxon>Bagridae</taxon>
        <taxon>Tachysurus</taxon>
    </lineage>
</organism>
<protein>
    <submittedName>
        <fullName evidence="1">Uncharacterized protein</fullName>
    </submittedName>
</protein>
<evidence type="ECO:0000313" key="1">
    <source>
        <dbReference type="EMBL" id="KAK2845706.1"/>
    </source>
</evidence>
<keyword evidence="2" id="KW-1185">Reference proteome</keyword>
<proteinExistence type="predicted"/>
<evidence type="ECO:0000313" key="2">
    <source>
        <dbReference type="Proteomes" id="UP001187315"/>
    </source>
</evidence>
<sequence>MAQEPLHWIEMELGILDLHKLQAPSWREGKVPAAGTESLIMVTKPKSIEWLGSHVSSSCLQNLTQTL</sequence>
<dbReference type="Proteomes" id="UP001187315">
    <property type="component" value="Unassembled WGS sequence"/>
</dbReference>
<accession>A0AA88MUS5</accession>
<comment type="caution">
    <text evidence="1">The sequence shown here is derived from an EMBL/GenBank/DDBJ whole genome shotgun (WGS) entry which is preliminary data.</text>
</comment>
<dbReference type="AlphaFoldDB" id="A0AA88MUS5"/>
<name>A0AA88MUS5_TACVA</name>
<reference evidence="1" key="1">
    <citation type="submission" date="2023-08" db="EMBL/GenBank/DDBJ databases">
        <title>Pelteobagrus vachellii genome.</title>
        <authorList>
            <person name="Liu H."/>
        </authorList>
    </citation>
    <scope>NUCLEOTIDE SEQUENCE</scope>
    <source>
        <strain evidence="1">PRFRI_2022a</strain>
        <tissue evidence="1">Muscle</tissue>
    </source>
</reference>
<dbReference type="EMBL" id="JAVHJS010000010">
    <property type="protein sequence ID" value="KAK2845706.1"/>
    <property type="molecule type" value="Genomic_DNA"/>
</dbReference>
<gene>
    <name evidence="1" type="ORF">Q7C36_010560</name>
</gene>